<keyword evidence="4" id="KW-1185">Reference proteome</keyword>
<organism evidence="3 4">
    <name type="scientific">Danxiaibacter flavus</name>
    <dbReference type="NCBI Taxonomy" id="3049108"/>
    <lineage>
        <taxon>Bacteria</taxon>
        <taxon>Pseudomonadati</taxon>
        <taxon>Bacteroidota</taxon>
        <taxon>Chitinophagia</taxon>
        <taxon>Chitinophagales</taxon>
        <taxon>Chitinophagaceae</taxon>
        <taxon>Danxiaibacter</taxon>
    </lineage>
</organism>
<dbReference type="Pfam" id="PF04073">
    <property type="entry name" value="tRNA_edit"/>
    <property type="match status" value="1"/>
</dbReference>
<dbReference type="CDD" id="cd04335">
    <property type="entry name" value="PrdX_deacylase"/>
    <property type="match status" value="1"/>
</dbReference>
<evidence type="ECO:0000259" key="2">
    <source>
        <dbReference type="Pfam" id="PF04073"/>
    </source>
</evidence>
<dbReference type="Proteomes" id="UP001560573">
    <property type="component" value="Unassembled WGS sequence"/>
</dbReference>
<dbReference type="SUPFAM" id="SSF55826">
    <property type="entry name" value="YbaK/ProRS associated domain"/>
    <property type="match status" value="1"/>
</dbReference>
<dbReference type="Gene3D" id="3.90.960.10">
    <property type="entry name" value="YbaK/aminoacyl-tRNA synthetase-associated domain"/>
    <property type="match status" value="1"/>
</dbReference>
<comment type="similarity">
    <text evidence="1">Belongs to the PRORSD1 family.</text>
</comment>
<sequence>MEPKQKALDTLDRLGVTYEVTEHDPVYTIEDMDKLEITGLGDVCKNLFLRDDKGRRHFLVVLDKGKSADIKSIQQQIDCTRLSFASDERLDKYLKLKRGEVSPLGIINDVEKKVEVVLDKDIVGRDRLGFHPNVNTATVWISFDDLRKVIEANGNSIKYVTV</sequence>
<dbReference type="InterPro" id="IPR036754">
    <property type="entry name" value="YbaK/aa-tRNA-synt-asso_dom_sf"/>
</dbReference>
<dbReference type="PANTHER" id="PTHR31423">
    <property type="entry name" value="YBAK DOMAIN-CONTAINING PROTEIN"/>
    <property type="match status" value="1"/>
</dbReference>
<dbReference type="InterPro" id="IPR007214">
    <property type="entry name" value="YbaK/aa-tRNA-synth-assoc-dom"/>
</dbReference>
<dbReference type="PANTHER" id="PTHR31423:SF3">
    <property type="entry name" value="PROLYL-TRNA SYNTHETASE ASSOCIATED DOMAIN-CONTAINING PROTEIN 1-RELATED"/>
    <property type="match status" value="1"/>
</dbReference>
<name>A0ABV3ZHC1_9BACT</name>
<dbReference type="EMBL" id="JAULBC010000002">
    <property type="protein sequence ID" value="MEX6687799.1"/>
    <property type="molecule type" value="Genomic_DNA"/>
</dbReference>
<comment type="caution">
    <text evidence="3">The sequence shown here is derived from an EMBL/GenBank/DDBJ whole genome shotgun (WGS) entry which is preliminary data.</text>
</comment>
<evidence type="ECO:0000313" key="4">
    <source>
        <dbReference type="Proteomes" id="UP001560573"/>
    </source>
</evidence>
<dbReference type="InterPro" id="IPR040285">
    <property type="entry name" value="ProX/PRXD1"/>
</dbReference>
<evidence type="ECO:0000256" key="1">
    <source>
        <dbReference type="ARBA" id="ARBA00010201"/>
    </source>
</evidence>
<evidence type="ECO:0000313" key="3">
    <source>
        <dbReference type="EMBL" id="MEX6687799.1"/>
    </source>
</evidence>
<accession>A0ABV3ZHC1</accession>
<dbReference type="RefSeq" id="WP_369329202.1">
    <property type="nucleotide sequence ID" value="NZ_JAULBC010000002.1"/>
</dbReference>
<feature type="domain" description="YbaK/aminoacyl-tRNA synthetase-associated" evidence="2">
    <location>
        <begin position="23"/>
        <end position="148"/>
    </location>
</feature>
<proteinExistence type="inferred from homology"/>
<gene>
    <name evidence="3" type="ORF">QTN47_09860</name>
</gene>
<protein>
    <submittedName>
        <fullName evidence="3">Prolyl-tRNA synthetase associated domain-containing protein</fullName>
    </submittedName>
</protein>
<reference evidence="3 4" key="1">
    <citation type="submission" date="2023-07" db="EMBL/GenBank/DDBJ databases">
        <authorList>
            <person name="Lian W.-H."/>
        </authorList>
    </citation>
    <scope>NUCLEOTIDE SEQUENCE [LARGE SCALE GENOMIC DNA]</scope>
    <source>
        <strain evidence="3 4">SYSU DXS3180</strain>
    </source>
</reference>